<feature type="transmembrane region" description="Helical" evidence="2">
    <location>
        <begin position="82"/>
        <end position="103"/>
    </location>
</feature>
<feature type="region of interest" description="Disordered" evidence="1">
    <location>
        <begin position="32"/>
        <end position="68"/>
    </location>
</feature>
<keyword evidence="2" id="KW-0812">Transmembrane</keyword>
<dbReference type="EMBL" id="VIFX01000071">
    <property type="protein sequence ID" value="TQR82501.1"/>
    <property type="molecule type" value="Genomic_DNA"/>
</dbReference>
<keyword evidence="4" id="KW-1185">Reference proteome</keyword>
<feature type="compositionally biased region" description="Low complexity" evidence="1">
    <location>
        <begin position="52"/>
        <end position="68"/>
    </location>
</feature>
<proteinExistence type="predicted"/>
<dbReference type="Proteomes" id="UP000315759">
    <property type="component" value="Unassembled WGS sequence"/>
</dbReference>
<feature type="compositionally biased region" description="Pro residues" evidence="1">
    <location>
        <begin position="41"/>
        <end position="51"/>
    </location>
</feature>
<evidence type="ECO:0000313" key="3">
    <source>
        <dbReference type="EMBL" id="TQR82501.1"/>
    </source>
</evidence>
<organism evidence="3 4">
    <name type="scientific">Mycolicibacterium hodleri</name>
    <dbReference type="NCBI Taxonomy" id="49897"/>
    <lineage>
        <taxon>Bacteria</taxon>
        <taxon>Bacillati</taxon>
        <taxon>Actinomycetota</taxon>
        <taxon>Actinomycetes</taxon>
        <taxon>Mycobacteriales</taxon>
        <taxon>Mycobacteriaceae</taxon>
        <taxon>Mycolicibacterium</taxon>
    </lineage>
</organism>
<comment type="caution">
    <text evidence="3">The sequence shown here is derived from an EMBL/GenBank/DDBJ whole genome shotgun (WGS) entry which is preliminary data.</text>
</comment>
<accession>A0A544VR94</accession>
<name>A0A544VR94_9MYCO</name>
<protein>
    <submittedName>
        <fullName evidence="3">Uncharacterized protein</fullName>
    </submittedName>
</protein>
<evidence type="ECO:0000313" key="4">
    <source>
        <dbReference type="Proteomes" id="UP000315759"/>
    </source>
</evidence>
<reference evidence="3 4" key="1">
    <citation type="submission" date="2018-10" db="EMBL/GenBank/DDBJ databases">
        <title>Draft genome of Mycobacterium hodleri strain B.</title>
        <authorList>
            <person name="Amande T.J."/>
            <person name="Mcgenity T.J."/>
        </authorList>
    </citation>
    <scope>NUCLEOTIDE SEQUENCE [LARGE SCALE GENOMIC DNA]</scope>
    <source>
        <strain evidence="3 4">B</strain>
    </source>
</reference>
<evidence type="ECO:0000256" key="2">
    <source>
        <dbReference type="SAM" id="Phobius"/>
    </source>
</evidence>
<gene>
    <name evidence="3" type="ORF">D8S82_31790</name>
</gene>
<keyword evidence="2" id="KW-1133">Transmembrane helix</keyword>
<dbReference type="AlphaFoldDB" id="A0A544VR94"/>
<sequence length="120" mass="12407">MPAAAVVTPRVVVGNGRTPEARVETSFVPPQPLPVAMAPRPLTPVAPPAATPQPMTEQAVSAPEPRSEPPAAALWAKVKPTWPTGAIFGIAGLLLAPIAGMWLGHRQARAAKSASQLVSR</sequence>
<evidence type="ECO:0000256" key="1">
    <source>
        <dbReference type="SAM" id="MobiDB-lite"/>
    </source>
</evidence>
<keyword evidence="2" id="KW-0472">Membrane</keyword>